<dbReference type="RefSeq" id="WP_244688142.1">
    <property type="nucleotide sequence ID" value="NZ_CP095043.1"/>
</dbReference>
<dbReference type="PANTHER" id="PTHR30154:SF34">
    <property type="entry name" value="TRANSCRIPTIONAL REGULATOR AZLB"/>
    <property type="match status" value="1"/>
</dbReference>
<dbReference type="Pfam" id="PF01037">
    <property type="entry name" value="AsnC_trans_reg"/>
    <property type="match status" value="1"/>
</dbReference>
<accession>A0ABY4FZ44</accession>
<feature type="domain" description="HTH asnC-type" evidence="2">
    <location>
        <begin position="161"/>
        <end position="200"/>
    </location>
</feature>
<dbReference type="PRINTS" id="PR00033">
    <property type="entry name" value="HTHASNC"/>
</dbReference>
<evidence type="ECO:0000313" key="3">
    <source>
        <dbReference type="EMBL" id="UOQ61571.1"/>
    </source>
</evidence>
<organism evidence="3 4">
    <name type="scientific">Leucobacter rhizosphaerae</name>
    <dbReference type="NCBI Taxonomy" id="2932245"/>
    <lineage>
        <taxon>Bacteria</taxon>
        <taxon>Bacillati</taxon>
        <taxon>Actinomycetota</taxon>
        <taxon>Actinomycetes</taxon>
        <taxon>Micrococcales</taxon>
        <taxon>Microbacteriaceae</taxon>
        <taxon>Leucobacter</taxon>
    </lineage>
</organism>
<dbReference type="InterPro" id="IPR036390">
    <property type="entry name" value="WH_DNA-bd_sf"/>
</dbReference>
<proteinExistence type="predicted"/>
<dbReference type="SUPFAM" id="SSF46785">
    <property type="entry name" value="Winged helix' DNA-binding domain"/>
    <property type="match status" value="1"/>
</dbReference>
<dbReference type="InterPro" id="IPR000485">
    <property type="entry name" value="AsnC-type_HTH_dom"/>
</dbReference>
<feature type="domain" description="Transcription regulator AsnC/Lrp ligand binding" evidence="1">
    <location>
        <begin position="82"/>
        <end position="135"/>
    </location>
</feature>
<name>A0ABY4FZ44_9MICO</name>
<sequence>METATIMAERHTLTAQVLRELRDDGRASYSRIADTVGTTRRQVTEIVEHALAHNLVRVTATISPDLLGKRQFAYLLLAVDQATSVIAELERIQELCFISAITGPFGVDAEIRVGDNQELEERLDRIRQIPGVRRLLVNVYERIAVNIDSPIATADGLYAVDEADLAIAQYLEFDGRASFRTLGSHAGVSAASARNRLRRLISLGAIKVVGLPVRDHHAGAAPVGVGIRVTGSVSSALEALSALGPEFLAATRGNFEIIGTFSGTSNDALLDILEAIRACPEVADVESWSHLRIVREYYGAQAQPPARLS</sequence>
<evidence type="ECO:0000259" key="2">
    <source>
        <dbReference type="Pfam" id="PF13404"/>
    </source>
</evidence>
<dbReference type="InterPro" id="IPR011008">
    <property type="entry name" value="Dimeric_a/b-barrel"/>
</dbReference>
<keyword evidence="4" id="KW-1185">Reference proteome</keyword>
<dbReference type="SUPFAM" id="SSF54909">
    <property type="entry name" value="Dimeric alpha+beta barrel"/>
    <property type="match status" value="1"/>
</dbReference>
<dbReference type="InterPro" id="IPR019887">
    <property type="entry name" value="Tscrpt_reg_AsnC/Lrp_C"/>
</dbReference>
<reference evidence="3 4" key="1">
    <citation type="submission" date="2022-04" db="EMBL/GenBank/DDBJ databases">
        <title>Leucobacter sp. isolated from rhizosphere of onion.</title>
        <authorList>
            <person name="Won M."/>
            <person name="Lee C.-M."/>
            <person name="Woen H.-Y."/>
            <person name="Kwon S.-W."/>
        </authorList>
    </citation>
    <scope>NUCLEOTIDE SEQUENCE [LARGE SCALE GENOMIC DNA]</scope>
    <source>
        <strain evidence="3 4">H25R-14</strain>
    </source>
</reference>
<dbReference type="Proteomes" id="UP000831775">
    <property type="component" value="Chromosome"/>
</dbReference>
<protein>
    <submittedName>
        <fullName evidence="3">AsnC family transcriptional regulator</fullName>
    </submittedName>
</protein>
<dbReference type="Gene3D" id="3.30.70.920">
    <property type="match status" value="1"/>
</dbReference>
<dbReference type="EMBL" id="CP095043">
    <property type="protein sequence ID" value="UOQ61571.1"/>
    <property type="molecule type" value="Genomic_DNA"/>
</dbReference>
<dbReference type="PANTHER" id="PTHR30154">
    <property type="entry name" value="LEUCINE-RESPONSIVE REGULATORY PROTEIN"/>
    <property type="match status" value="1"/>
</dbReference>
<dbReference type="InterPro" id="IPR036388">
    <property type="entry name" value="WH-like_DNA-bd_sf"/>
</dbReference>
<dbReference type="Pfam" id="PF13404">
    <property type="entry name" value="HTH_AsnC-type"/>
    <property type="match status" value="1"/>
</dbReference>
<evidence type="ECO:0000313" key="4">
    <source>
        <dbReference type="Proteomes" id="UP000831775"/>
    </source>
</evidence>
<dbReference type="Gene3D" id="1.10.10.10">
    <property type="entry name" value="Winged helix-like DNA-binding domain superfamily/Winged helix DNA-binding domain"/>
    <property type="match status" value="1"/>
</dbReference>
<evidence type="ECO:0000259" key="1">
    <source>
        <dbReference type="Pfam" id="PF01037"/>
    </source>
</evidence>
<gene>
    <name evidence="3" type="ORF">MUN76_06335</name>
</gene>